<dbReference type="Pfam" id="PF01400">
    <property type="entry name" value="Astacin"/>
    <property type="match status" value="1"/>
</dbReference>
<dbReference type="Gene3D" id="2.10.70.10">
    <property type="entry name" value="Complement Module, domain 1"/>
    <property type="match status" value="3"/>
</dbReference>
<evidence type="ECO:0000256" key="5">
    <source>
        <dbReference type="ARBA" id="ARBA00022737"/>
    </source>
</evidence>
<dbReference type="SMART" id="SM00235">
    <property type="entry name" value="ZnMc"/>
    <property type="match status" value="1"/>
</dbReference>
<dbReference type="InterPro" id="IPR001506">
    <property type="entry name" value="Peptidase_M12A"/>
</dbReference>
<dbReference type="Pfam" id="PF02494">
    <property type="entry name" value="HYR"/>
    <property type="match status" value="1"/>
</dbReference>
<evidence type="ECO:0000256" key="3">
    <source>
        <dbReference type="ARBA" id="ARBA00022723"/>
    </source>
</evidence>
<dbReference type="Pfam" id="PF12662">
    <property type="entry name" value="cEGF"/>
    <property type="match status" value="1"/>
</dbReference>
<dbReference type="CDD" id="cd04280">
    <property type="entry name" value="ZnMc_astacin_like"/>
    <property type="match status" value="1"/>
</dbReference>
<dbReference type="SMART" id="SM00179">
    <property type="entry name" value="EGF_CA"/>
    <property type="match status" value="4"/>
</dbReference>
<evidence type="ECO:0000256" key="13">
    <source>
        <dbReference type="PROSITE-ProRule" id="PRU00302"/>
    </source>
</evidence>
<dbReference type="InterPro" id="IPR006026">
    <property type="entry name" value="Peptidase_Metallo"/>
</dbReference>
<dbReference type="Proteomes" id="UP000515135">
    <property type="component" value="Unplaced"/>
</dbReference>
<dbReference type="PROSITE" id="PS50825">
    <property type="entry name" value="HYR"/>
    <property type="match status" value="1"/>
</dbReference>
<evidence type="ECO:0000256" key="2">
    <source>
        <dbReference type="ARBA" id="ARBA00022670"/>
    </source>
</evidence>
<dbReference type="InterPro" id="IPR035976">
    <property type="entry name" value="Sushi/SCR/CCP_sf"/>
</dbReference>
<dbReference type="PROSITE" id="PS01186">
    <property type="entry name" value="EGF_2"/>
    <property type="match status" value="1"/>
</dbReference>
<dbReference type="PROSITE" id="PS50923">
    <property type="entry name" value="SUSHI"/>
    <property type="match status" value="2"/>
</dbReference>
<dbReference type="AlphaFoldDB" id="A0A6P4Z1P4"/>
<dbReference type="PROSITE" id="PS00010">
    <property type="entry name" value="ASX_HYDROXYL"/>
    <property type="match status" value="1"/>
</dbReference>
<dbReference type="InterPro" id="IPR024079">
    <property type="entry name" value="MetalloPept_cat_dom_sf"/>
</dbReference>
<evidence type="ECO:0000256" key="6">
    <source>
        <dbReference type="ARBA" id="ARBA00022801"/>
    </source>
</evidence>
<comment type="caution">
    <text evidence="12">Lacks conserved residue(s) required for the propagation of feature annotation.</text>
</comment>
<dbReference type="Pfam" id="PF14670">
    <property type="entry name" value="FXa_inhibition"/>
    <property type="match status" value="2"/>
</dbReference>
<keyword evidence="20" id="KW-1185">Reference proteome</keyword>
<gene>
    <name evidence="21" type="primary">LOC109472514</name>
</gene>
<organism evidence="20 21">
    <name type="scientific">Branchiostoma belcheri</name>
    <name type="common">Amphioxus</name>
    <dbReference type="NCBI Taxonomy" id="7741"/>
    <lineage>
        <taxon>Eukaryota</taxon>
        <taxon>Metazoa</taxon>
        <taxon>Chordata</taxon>
        <taxon>Cephalochordata</taxon>
        <taxon>Leptocardii</taxon>
        <taxon>Amphioxiformes</taxon>
        <taxon>Branchiostomatidae</taxon>
        <taxon>Branchiostoma</taxon>
    </lineage>
</organism>
<dbReference type="GO" id="GO:0005509">
    <property type="term" value="F:calcium ion binding"/>
    <property type="evidence" value="ECO:0007669"/>
    <property type="project" value="InterPro"/>
</dbReference>
<dbReference type="SMART" id="SM00032">
    <property type="entry name" value="CCP"/>
    <property type="match status" value="3"/>
</dbReference>
<dbReference type="CDD" id="cd00054">
    <property type="entry name" value="EGF_CA"/>
    <property type="match status" value="1"/>
</dbReference>
<keyword evidence="3 14" id="KW-0479">Metal-binding</keyword>
<feature type="binding site" evidence="14">
    <location>
        <position position="177"/>
    </location>
    <ligand>
        <name>Zn(2+)</name>
        <dbReference type="ChEBI" id="CHEBI:29105"/>
        <note>catalytic</note>
    </ligand>
</feature>
<dbReference type="SUPFAM" id="SSF57184">
    <property type="entry name" value="Growth factor receptor domain"/>
    <property type="match status" value="2"/>
</dbReference>
<feature type="chain" id="PRO_5028500241" description="Metalloendopeptidase" evidence="15">
    <location>
        <begin position="22"/>
        <end position="846"/>
    </location>
</feature>
<evidence type="ECO:0000256" key="15">
    <source>
        <dbReference type="RuleBase" id="RU361183"/>
    </source>
</evidence>
<dbReference type="KEGG" id="bbel:109472514"/>
<name>A0A6P4Z1P4_BRABE</name>
<dbReference type="InterPro" id="IPR000436">
    <property type="entry name" value="Sushi_SCR_CCP_dom"/>
</dbReference>
<keyword evidence="9" id="KW-0865">Zymogen</keyword>
<feature type="domain" description="EGF-like" evidence="16">
    <location>
        <begin position="404"/>
        <end position="444"/>
    </location>
</feature>
<proteinExistence type="predicted"/>
<dbReference type="InterPro" id="IPR034035">
    <property type="entry name" value="Astacin-like_dom"/>
</dbReference>
<dbReference type="InterPro" id="IPR026823">
    <property type="entry name" value="cEGF"/>
</dbReference>
<dbReference type="PROSITE" id="PS01187">
    <property type="entry name" value="EGF_CA"/>
    <property type="match status" value="1"/>
</dbReference>
<dbReference type="GO" id="GO:0006508">
    <property type="term" value="P:proteolysis"/>
    <property type="evidence" value="ECO:0007669"/>
    <property type="project" value="UniProtKB-KW"/>
</dbReference>
<dbReference type="InterPro" id="IPR049883">
    <property type="entry name" value="NOTCH1_EGF-like"/>
</dbReference>
<evidence type="ECO:0000256" key="12">
    <source>
        <dbReference type="PROSITE-ProRule" id="PRU00076"/>
    </source>
</evidence>
<evidence type="ECO:0000256" key="8">
    <source>
        <dbReference type="ARBA" id="ARBA00023049"/>
    </source>
</evidence>
<feature type="domain" description="Peptidase M12A" evidence="19">
    <location>
        <begin position="76"/>
        <end position="279"/>
    </location>
</feature>
<keyword evidence="13" id="KW-0768">Sushi</keyword>
<evidence type="ECO:0000256" key="10">
    <source>
        <dbReference type="ARBA" id="ARBA00023157"/>
    </source>
</evidence>
<dbReference type="CDD" id="cd00033">
    <property type="entry name" value="CCP"/>
    <property type="match status" value="2"/>
</dbReference>
<dbReference type="InterPro" id="IPR000742">
    <property type="entry name" value="EGF"/>
</dbReference>
<evidence type="ECO:0000313" key="20">
    <source>
        <dbReference type="Proteomes" id="UP000515135"/>
    </source>
</evidence>
<keyword evidence="1 12" id="KW-0245">EGF-like domain</keyword>
<dbReference type="PROSITE" id="PS51864">
    <property type="entry name" value="ASTACIN"/>
    <property type="match status" value="1"/>
</dbReference>
<dbReference type="InterPro" id="IPR001881">
    <property type="entry name" value="EGF-like_Ca-bd_dom"/>
</dbReference>
<feature type="signal peptide" evidence="15">
    <location>
        <begin position="1"/>
        <end position="21"/>
    </location>
</feature>
<evidence type="ECO:0000259" key="17">
    <source>
        <dbReference type="PROSITE" id="PS50825"/>
    </source>
</evidence>
<feature type="binding site" evidence="14">
    <location>
        <position position="171"/>
    </location>
    <ligand>
        <name>Zn(2+)</name>
        <dbReference type="ChEBI" id="CHEBI:29105"/>
        <note>catalytic</note>
    </ligand>
</feature>
<evidence type="ECO:0000313" key="21">
    <source>
        <dbReference type="RefSeq" id="XP_019627854.1"/>
    </source>
</evidence>
<feature type="disulfide bond" evidence="13">
    <location>
        <begin position="480"/>
        <end position="507"/>
    </location>
</feature>
<dbReference type="InterPro" id="IPR000152">
    <property type="entry name" value="EGF-type_Asp/Asn_hydroxyl_site"/>
</dbReference>
<dbReference type="FunFam" id="3.40.390.10:FF:000015">
    <property type="entry name" value="Meprin A subunit"/>
    <property type="match status" value="1"/>
</dbReference>
<dbReference type="Gene3D" id="3.40.390.10">
    <property type="entry name" value="Collagenase (Catalytic Domain)"/>
    <property type="match status" value="1"/>
</dbReference>
<accession>A0A6P4Z1P4</accession>
<sequence length="846" mass="93253">MGKWPVIVAAILLAVSTTVTGKPFSLLEDVLRLPERENAMSDIFAANEGAMERLNLVEGDIRMPEDEGPHRLHKRNAVPYKDNTWTNKVVPISVSPDLPPAAHIAVQEAIDEYHKKTCIRFKQRTNEQEYIQVFKGEGCWSYIGRVGSQPNRISLDSGCETKGIAVHEFMHALGFWHEQSRYDRDNFVTIYLDNVKPGRNGEKDYYYGNFDRLTRINSQTLDTTYDYHSVMHYPTDAFGKSGKITIEPRLGEANFKWLGQRNGLSDIDTLKINRLYECDMVVCTDQPDVFACQQKCVKLKDGFTCGCHRGFSLDSDGYHCSDINECAKENFGCSHRCVNLIGGAYCACPKGHHLRDDGKTCTETNECAQGNGGCEHLCTDTPGAFECSCYDGFKLRRDGYTCKDVDECASRDHGCQQECANYVGGYHCACQEGYVLQRDGTTCEEIHCYGLAAPGGGSVDPAENCSTNGARAGQRCTFSCDPGYELVGSENRTCLINGSWEGEHADCRAKLCDVLTPPSNGSLSPPSCADPGALRVGKECVYVCGPGLVLNGTAHRVTCTPGHNGTMGWGTPGPNGTMVWDNLDTPTCIPDRLTCTPGHNGPMVWGTPGPNGTMGWDNLGAPACIPDEDPWMQCPHRLHVSTSPGRDYATANLTAPLTNLQQIFVDGNLTLGPNNFSVGETPVLFYGYSAGVERIECETAVVVTDDEHPEFVSCPESFEVNSSRQFPHVHWEKPEVRDNVGIAAVRRSRFPKGRMTWGQYSVRYTARDQAGNHAVCRFNIHVKKPACPPLPSPDHGSLTCDWWRLGQFCDLTCSDGYTPQGALFRYVCGTQGTWMPRTPLPTCLPI</sequence>
<comment type="cofactor">
    <cofactor evidence="14 15">
        <name>Zn(2+)</name>
        <dbReference type="ChEBI" id="CHEBI:29105"/>
    </cofactor>
    <text evidence="14 15">Binds 1 zinc ion per subunit.</text>
</comment>
<keyword evidence="7 14" id="KW-0862">Zinc</keyword>
<feature type="binding site" evidence="14">
    <location>
        <position position="167"/>
    </location>
    <ligand>
        <name>Zn(2+)</name>
        <dbReference type="ChEBI" id="CHEBI:29105"/>
        <note>catalytic</note>
    </ligand>
</feature>
<evidence type="ECO:0000256" key="9">
    <source>
        <dbReference type="ARBA" id="ARBA00023145"/>
    </source>
</evidence>
<reference evidence="21" key="1">
    <citation type="submission" date="2025-08" db="UniProtKB">
        <authorList>
            <consortium name="RefSeq"/>
        </authorList>
    </citation>
    <scope>IDENTIFICATION</scope>
    <source>
        <tissue evidence="21">Gonad</tissue>
    </source>
</reference>
<evidence type="ECO:0000259" key="16">
    <source>
        <dbReference type="PROSITE" id="PS50026"/>
    </source>
</evidence>
<keyword evidence="4 15" id="KW-0732">Signal</keyword>
<keyword evidence="2 14" id="KW-0645">Protease</keyword>
<dbReference type="PROSITE" id="PS50026">
    <property type="entry name" value="EGF_3"/>
    <property type="match status" value="1"/>
</dbReference>
<evidence type="ECO:0000256" key="4">
    <source>
        <dbReference type="ARBA" id="ARBA00022729"/>
    </source>
</evidence>
<dbReference type="SUPFAM" id="SSF57535">
    <property type="entry name" value="Complement control module/SCR domain"/>
    <property type="match status" value="3"/>
</dbReference>
<dbReference type="Pfam" id="PF07645">
    <property type="entry name" value="EGF_CA"/>
    <property type="match status" value="1"/>
</dbReference>
<evidence type="ECO:0000259" key="19">
    <source>
        <dbReference type="PROSITE" id="PS51864"/>
    </source>
</evidence>
<dbReference type="InterPro" id="IPR009030">
    <property type="entry name" value="Growth_fac_rcpt_cys_sf"/>
</dbReference>
<keyword evidence="10 13" id="KW-1015">Disulfide bond</keyword>
<evidence type="ECO:0000256" key="11">
    <source>
        <dbReference type="ARBA" id="ARBA00023180"/>
    </source>
</evidence>
<keyword evidence="5" id="KW-0677">Repeat</keyword>
<dbReference type="SMART" id="SM00181">
    <property type="entry name" value="EGF"/>
    <property type="match status" value="4"/>
</dbReference>
<protein>
    <recommendedName>
        <fullName evidence="15">Metalloendopeptidase</fullName>
        <ecNumber evidence="15">3.4.24.-</ecNumber>
    </recommendedName>
</protein>
<dbReference type="InterPro" id="IPR003410">
    <property type="entry name" value="HYR_dom"/>
</dbReference>
<dbReference type="RefSeq" id="XP_019627854.1">
    <property type="nucleotide sequence ID" value="XM_019772295.1"/>
</dbReference>
<dbReference type="SUPFAM" id="SSF55486">
    <property type="entry name" value="Metalloproteases ('zincins'), catalytic domain"/>
    <property type="match status" value="1"/>
</dbReference>
<evidence type="ECO:0000256" key="7">
    <source>
        <dbReference type="ARBA" id="ARBA00022833"/>
    </source>
</evidence>
<dbReference type="GO" id="GO:0004222">
    <property type="term" value="F:metalloendopeptidase activity"/>
    <property type="evidence" value="ECO:0007669"/>
    <property type="project" value="UniProtKB-UniRule"/>
</dbReference>
<dbReference type="PRINTS" id="PR00480">
    <property type="entry name" value="ASTACIN"/>
</dbReference>
<dbReference type="EC" id="3.4.24.-" evidence="15"/>
<evidence type="ECO:0000259" key="18">
    <source>
        <dbReference type="PROSITE" id="PS50923"/>
    </source>
</evidence>
<dbReference type="PANTHER" id="PTHR10127">
    <property type="entry name" value="DISCOIDIN, CUB, EGF, LAMININ , AND ZINC METALLOPROTEASE DOMAIN CONTAINING"/>
    <property type="match status" value="1"/>
</dbReference>
<feature type="domain" description="Sushi" evidence="18">
    <location>
        <begin position="441"/>
        <end position="509"/>
    </location>
</feature>
<dbReference type="Gene3D" id="2.10.25.10">
    <property type="entry name" value="Laminin"/>
    <property type="match status" value="4"/>
</dbReference>
<dbReference type="GO" id="GO:0008270">
    <property type="term" value="F:zinc ion binding"/>
    <property type="evidence" value="ECO:0007669"/>
    <property type="project" value="UniProtKB-UniRule"/>
</dbReference>
<keyword evidence="6 14" id="KW-0378">Hydrolase</keyword>
<dbReference type="FunFam" id="2.10.25.10:FF:000240">
    <property type="entry name" value="Vitamin K-dependent protein S"/>
    <property type="match status" value="2"/>
</dbReference>
<dbReference type="PANTHER" id="PTHR10127:SF780">
    <property type="entry name" value="METALLOENDOPEPTIDASE"/>
    <property type="match status" value="1"/>
</dbReference>
<dbReference type="OrthoDB" id="10045365at2759"/>
<keyword evidence="8 14" id="KW-0482">Metalloprotease</keyword>
<feature type="domain" description="HYR" evidence="17">
    <location>
        <begin position="704"/>
        <end position="784"/>
    </location>
</feature>
<dbReference type="Pfam" id="PF00084">
    <property type="entry name" value="Sushi"/>
    <property type="match status" value="3"/>
</dbReference>
<dbReference type="GeneID" id="109472514"/>
<evidence type="ECO:0000256" key="1">
    <source>
        <dbReference type="ARBA" id="ARBA00022536"/>
    </source>
</evidence>
<dbReference type="InterPro" id="IPR018097">
    <property type="entry name" value="EGF_Ca-bd_CS"/>
</dbReference>
<feature type="active site" evidence="14">
    <location>
        <position position="168"/>
    </location>
</feature>
<feature type="domain" description="Sushi" evidence="18">
    <location>
        <begin position="785"/>
        <end position="845"/>
    </location>
</feature>
<keyword evidence="11" id="KW-0325">Glycoprotein</keyword>
<evidence type="ECO:0000256" key="14">
    <source>
        <dbReference type="PROSITE-ProRule" id="PRU01211"/>
    </source>
</evidence>